<dbReference type="GO" id="GO:0005198">
    <property type="term" value="F:structural molecule activity"/>
    <property type="evidence" value="ECO:0007669"/>
    <property type="project" value="InterPro"/>
</dbReference>
<dbReference type="InterPro" id="IPR010930">
    <property type="entry name" value="Flg_bb/hook_C_dom"/>
</dbReference>
<dbReference type="InterPro" id="IPR002371">
    <property type="entry name" value="FlgK"/>
</dbReference>
<evidence type="ECO:0000256" key="5">
    <source>
        <dbReference type="ARBA" id="ARBA00022525"/>
    </source>
</evidence>
<evidence type="ECO:0000256" key="1">
    <source>
        <dbReference type="ARBA" id="ARBA00004365"/>
    </source>
</evidence>
<dbReference type="SUPFAM" id="SSF64518">
    <property type="entry name" value="Phase 1 flagellin"/>
    <property type="match status" value="1"/>
</dbReference>
<evidence type="ECO:0000259" key="7">
    <source>
        <dbReference type="Pfam" id="PF06429"/>
    </source>
</evidence>
<evidence type="ECO:0000313" key="9">
    <source>
        <dbReference type="EMBL" id="BCK84759.1"/>
    </source>
</evidence>
<dbReference type="Pfam" id="PF22638">
    <property type="entry name" value="FlgK_D1"/>
    <property type="match status" value="1"/>
</dbReference>
<evidence type="ECO:0000256" key="2">
    <source>
        <dbReference type="ARBA" id="ARBA00004613"/>
    </source>
</evidence>
<feature type="domain" description="Flagellar basal-body/hook protein C-terminal" evidence="7">
    <location>
        <begin position="636"/>
        <end position="674"/>
    </location>
</feature>
<keyword evidence="5" id="KW-0964">Secreted</keyword>
<evidence type="ECO:0000313" key="10">
    <source>
        <dbReference type="Proteomes" id="UP000679848"/>
    </source>
</evidence>
<accession>A0A810Q930</accession>
<dbReference type="Proteomes" id="UP000679848">
    <property type="component" value="Chromosome"/>
</dbReference>
<evidence type="ECO:0000256" key="4">
    <source>
        <dbReference type="ARBA" id="ARBA00016244"/>
    </source>
</evidence>
<dbReference type="EMBL" id="AP023420">
    <property type="protein sequence ID" value="BCK84759.1"/>
    <property type="molecule type" value="Genomic_DNA"/>
</dbReference>
<dbReference type="AlphaFoldDB" id="A0A810Q930"/>
<dbReference type="GO" id="GO:0044780">
    <property type="term" value="P:bacterial-type flagellum assembly"/>
    <property type="evidence" value="ECO:0007669"/>
    <property type="project" value="InterPro"/>
</dbReference>
<comment type="similarity">
    <text evidence="3">Belongs to the flagella basal body rod proteins family.</text>
</comment>
<evidence type="ECO:0000256" key="6">
    <source>
        <dbReference type="ARBA" id="ARBA00023143"/>
    </source>
</evidence>
<protein>
    <recommendedName>
        <fullName evidence="4">Flagellar hook-associated protein 1</fullName>
    </recommendedName>
</protein>
<dbReference type="PANTHER" id="PTHR30033:SF1">
    <property type="entry name" value="FLAGELLAR HOOK-ASSOCIATED PROTEIN 1"/>
    <property type="match status" value="1"/>
</dbReference>
<dbReference type="Pfam" id="PF06429">
    <property type="entry name" value="Flg_bbr_C"/>
    <property type="match status" value="1"/>
</dbReference>
<proteinExistence type="inferred from homology"/>
<feature type="domain" description="Flagellar hook-associated protein FlgK helical" evidence="8">
    <location>
        <begin position="123"/>
        <end position="288"/>
    </location>
</feature>
<name>A0A810Q930_9FIRM</name>
<dbReference type="RefSeq" id="WP_213543283.1">
    <property type="nucleotide sequence ID" value="NZ_AP023420.1"/>
</dbReference>
<reference evidence="9" key="1">
    <citation type="submission" date="2020-09" db="EMBL/GenBank/DDBJ databases">
        <title>New species isolated from human feces.</title>
        <authorList>
            <person name="Kitahara M."/>
            <person name="Shigeno Y."/>
            <person name="Shime M."/>
            <person name="Matsumoto Y."/>
            <person name="Nakamura S."/>
            <person name="Motooka D."/>
            <person name="Fukuoka S."/>
            <person name="Nishikawa H."/>
            <person name="Benno Y."/>
        </authorList>
    </citation>
    <scope>NUCLEOTIDE SEQUENCE</scope>
    <source>
        <strain evidence="9">MM59</strain>
    </source>
</reference>
<organism evidence="9 10">
    <name type="scientific">Pusillibacter faecalis</name>
    <dbReference type="NCBI Taxonomy" id="2714358"/>
    <lineage>
        <taxon>Bacteria</taxon>
        <taxon>Bacillati</taxon>
        <taxon>Bacillota</taxon>
        <taxon>Clostridia</taxon>
        <taxon>Eubacteriales</taxon>
        <taxon>Oscillospiraceae</taxon>
        <taxon>Pusillibacter</taxon>
    </lineage>
</organism>
<evidence type="ECO:0000259" key="8">
    <source>
        <dbReference type="Pfam" id="PF22638"/>
    </source>
</evidence>
<dbReference type="KEGG" id="pfaa:MM59RIKEN_20780"/>
<dbReference type="PANTHER" id="PTHR30033">
    <property type="entry name" value="FLAGELLAR HOOK-ASSOCIATED PROTEIN 1"/>
    <property type="match status" value="1"/>
</dbReference>
<dbReference type="PROSITE" id="PS00588">
    <property type="entry name" value="FLAGELLA_BB_ROD"/>
    <property type="match status" value="1"/>
</dbReference>
<comment type="subcellular location">
    <subcellularLocation>
        <location evidence="1">Bacterial flagellum</location>
    </subcellularLocation>
    <subcellularLocation>
        <location evidence="2">Secreted</location>
    </subcellularLocation>
</comment>
<dbReference type="GO" id="GO:0009424">
    <property type="term" value="C:bacterial-type flagellum hook"/>
    <property type="evidence" value="ECO:0007669"/>
    <property type="project" value="InterPro"/>
</dbReference>
<gene>
    <name evidence="9" type="ORF">MM59RIKEN_20780</name>
</gene>
<sequence>MNSIGTFGSYTQARLAIYASQAGLSVTGNNIANINTFGYTRQRLEQSSFYAGGADRYYSSFGARTGNGVLCTGVSQLRDPYLDIRYRSQMSNVGAMDAKLGGLEGIQAILDEVSDGEDGFGIISAQLDKMYDALQQLTDQTGHDVYDTQVRAAADVLAKQINSYANRLSELYNNTLAGYKQDVETVNNILSNIRELNASIRKSEIHGDNALELRDERNLLIDQLSEYMKIDVVYTEEDIGAGQTVEKLTIRLGNANPDADVTTDSTLLVDGTYAAQFSITQVPQPNPNFDPTKPPNGVDNFQYLKPDGSGTNNANLAQLIDSPNFDLTVSELRDINGRIQYTMEKGPLETITKAEYDVTGGKATSVTDPDTNITTITVFTKSGNQYYKQVYTKTPSEAVALDDNDLYGALQSERELLTEAGEYSTADTIAKTDENAAGKRGIPYYQKALDSLAVQLASAFNAANQGFMRNEKGEYIDEDGNPLVLDGTTLTTDIKLTDKQLEFLEANGDKVGFNMFSVRGDTDDAEGITASNISVSATWASGEQIISSFVRPSNQDVATTDSANILHMVALFTTKMDYLPSAVEPDSSDIPLFNGTFGEMWDNIGSVLGHDMKGTSTLLDNYYAASVTLDTSRDSVSGVDLNDEAMNLMQYSKSYNAACRLMTTLDSVLDKLINGTGITT</sequence>
<dbReference type="GO" id="GO:0005576">
    <property type="term" value="C:extracellular region"/>
    <property type="evidence" value="ECO:0007669"/>
    <property type="project" value="UniProtKB-SubCell"/>
</dbReference>
<keyword evidence="10" id="KW-1185">Reference proteome</keyword>
<keyword evidence="6" id="KW-0975">Bacterial flagellum</keyword>
<evidence type="ECO:0000256" key="3">
    <source>
        <dbReference type="ARBA" id="ARBA00009677"/>
    </source>
</evidence>
<dbReference type="InterPro" id="IPR019776">
    <property type="entry name" value="Flagellar_basal_body_rod_CS"/>
</dbReference>
<dbReference type="InterPro" id="IPR053927">
    <property type="entry name" value="FlgK_helical"/>
</dbReference>